<dbReference type="Pfam" id="PF01657">
    <property type="entry name" value="Stress-antifung"/>
    <property type="match status" value="1"/>
</dbReference>
<evidence type="ECO:0000256" key="1">
    <source>
        <dbReference type="ARBA" id="ARBA00022729"/>
    </source>
</evidence>
<dbReference type="AlphaFoldDB" id="A0A834H8I4"/>
<dbReference type="InterPro" id="IPR001245">
    <property type="entry name" value="Ser-Thr/Tyr_kinase_cat_dom"/>
</dbReference>
<proteinExistence type="predicted"/>
<dbReference type="Gene3D" id="3.30.430.20">
    <property type="entry name" value="Gnk2 domain, C-X8-C-X2-C motif"/>
    <property type="match status" value="1"/>
</dbReference>
<dbReference type="InterPro" id="IPR002902">
    <property type="entry name" value="GNK2"/>
</dbReference>
<accession>A0A834H8I4</accession>
<dbReference type="PANTHER" id="PTHR27006:SF606">
    <property type="entry name" value="INTERLEUKIN-1 RECEPTOR-ASSOCIATED KINASE 4"/>
    <property type="match status" value="1"/>
</dbReference>
<dbReference type="PANTHER" id="PTHR27006">
    <property type="entry name" value="PROMASTIGOTE SURFACE ANTIGEN PROTEIN PSA"/>
    <property type="match status" value="1"/>
</dbReference>
<feature type="domain" description="Gnk2-homologous" evidence="4">
    <location>
        <begin position="36"/>
        <end position="142"/>
    </location>
</feature>
<dbReference type="Gene3D" id="1.10.510.10">
    <property type="entry name" value="Transferase(Phosphotransferase) domain 1"/>
    <property type="match status" value="1"/>
</dbReference>
<keyword evidence="1 3" id="KW-0732">Signal</keyword>
<dbReference type="InterPro" id="IPR011009">
    <property type="entry name" value="Kinase-like_dom_sf"/>
</dbReference>
<name>A0A834H8I4_RHOSS</name>
<evidence type="ECO:0000313" key="6">
    <source>
        <dbReference type="Proteomes" id="UP000626092"/>
    </source>
</evidence>
<evidence type="ECO:0000313" key="5">
    <source>
        <dbReference type="EMBL" id="KAF7143483.1"/>
    </source>
</evidence>
<feature type="chain" id="PRO_5032927998" description="Gnk2-homologous domain-containing protein" evidence="3">
    <location>
        <begin position="28"/>
        <end position="369"/>
    </location>
</feature>
<keyword evidence="6" id="KW-1185">Reference proteome</keyword>
<dbReference type="EMBL" id="WJXA01000005">
    <property type="protein sequence ID" value="KAF7143483.1"/>
    <property type="molecule type" value="Genomic_DNA"/>
</dbReference>
<comment type="caution">
    <text evidence="5">The sequence shown here is derived from an EMBL/GenBank/DDBJ whole genome shotgun (WGS) entry which is preliminary data.</text>
</comment>
<dbReference type="Proteomes" id="UP000626092">
    <property type="component" value="Unassembled WGS sequence"/>
</dbReference>
<dbReference type="OrthoDB" id="688481at2759"/>
<keyword evidence="2" id="KW-0677">Repeat</keyword>
<feature type="signal peptide" evidence="3">
    <location>
        <begin position="1"/>
        <end position="27"/>
    </location>
</feature>
<gene>
    <name evidence="5" type="ORF">RHSIM_Rhsim05G0081300</name>
</gene>
<reference evidence="5" key="1">
    <citation type="submission" date="2019-11" db="EMBL/GenBank/DDBJ databases">
        <authorList>
            <person name="Liu Y."/>
            <person name="Hou J."/>
            <person name="Li T.-Q."/>
            <person name="Guan C.-H."/>
            <person name="Wu X."/>
            <person name="Wu H.-Z."/>
            <person name="Ling F."/>
            <person name="Zhang R."/>
            <person name="Shi X.-G."/>
            <person name="Ren J.-P."/>
            <person name="Chen E.-F."/>
            <person name="Sun J.-M."/>
        </authorList>
    </citation>
    <scope>NUCLEOTIDE SEQUENCE</scope>
    <source>
        <strain evidence="5">Adult_tree_wgs_1</strain>
        <tissue evidence="5">Leaves</tissue>
    </source>
</reference>
<dbReference type="GO" id="GO:0004672">
    <property type="term" value="F:protein kinase activity"/>
    <property type="evidence" value="ECO:0007669"/>
    <property type="project" value="InterPro"/>
</dbReference>
<evidence type="ECO:0000256" key="2">
    <source>
        <dbReference type="ARBA" id="ARBA00022737"/>
    </source>
</evidence>
<dbReference type="PROSITE" id="PS51473">
    <property type="entry name" value="GNK2"/>
    <property type="match status" value="1"/>
</dbReference>
<sequence length="369" mass="40101">MAASRVPLPLYTFCLLALLSPSTTVAAEPQFADKLCPVDPPSTNDHSVDHHLTTTLHYSDLSSALFSGLSTSPTALTNGFYSFTAAGDASYGLFLCRGDLSPADCLDCIVFATKDVATRCPGSKQVIIWYDECMLRYSNVSIFGTLDVSYHSGSTNEAILIEDLDFPGILRGHVHRISAFASTRPSSASAFTSTGPSSAFTSTSLPSAASSYKQSWDHMTSEYAMHEQWSVKSDVFNFGVLVLEIITGKKNNVLYQSDTPMDLLSYARKLWSDEAPLDLMDATEIGPYSKNEVTRCIHVALLCVQDDPDARPSMAIVVPMLDGYSTTLSIPQPPAFLAQSRTDIASNRCRSKSIVWSVNEASISVLEPR</sequence>
<evidence type="ECO:0000256" key="3">
    <source>
        <dbReference type="SAM" id="SignalP"/>
    </source>
</evidence>
<evidence type="ECO:0000259" key="4">
    <source>
        <dbReference type="PROSITE" id="PS51473"/>
    </source>
</evidence>
<dbReference type="CDD" id="cd23509">
    <property type="entry name" value="Gnk2-like"/>
    <property type="match status" value="1"/>
</dbReference>
<protein>
    <recommendedName>
        <fullName evidence="4">Gnk2-homologous domain-containing protein</fullName>
    </recommendedName>
</protein>
<dbReference type="Pfam" id="PF07714">
    <property type="entry name" value="PK_Tyr_Ser-Thr"/>
    <property type="match status" value="1"/>
</dbReference>
<dbReference type="SUPFAM" id="SSF56112">
    <property type="entry name" value="Protein kinase-like (PK-like)"/>
    <property type="match status" value="1"/>
</dbReference>
<organism evidence="5 6">
    <name type="scientific">Rhododendron simsii</name>
    <name type="common">Sims's rhododendron</name>
    <dbReference type="NCBI Taxonomy" id="118357"/>
    <lineage>
        <taxon>Eukaryota</taxon>
        <taxon>Viridiplantae</taxon>
        <taxon>Streptophyta</taxon>
        <taxon>Embryophyta</taxon>
        <taxon>Tracheophyta</taxon>
        <taxon>Spermatophyta</taxon>
        <taxon>Magnoliopsida</taxon>
        <taxon>eudicotyledons</taxon>
        <taxon>Gunneridae</taxon>
        <taxon>Pentapetalae</taxon>
        <taxon>asterids</taxon>
        <taxon>Ericales</taxon>
        <taxon>Ericaceae</taxon>
        <taxon>Ericoideae</taxon>
        <taxon>Rhodoreae</taxon>
        <taxon>Rhododendron</taxon>
    </lineage>
</organism>
<dbReference type="InterPro" id="IPR038408">
    <property type="entry name" value="GNK2_sf"/>
</dbReference>